<sequence>MVSQSLKRKAYSLGAEDMVDSWRENKKYAVFYNNKWIHFGDDRYEDYTTHGDSDRRNSYRRRASRITNKYGEYTYRNKNYANFWAYNLLW</sequence>
<gene>
    <name evidence="1" type="ORF">AMIV_102</name>
</gene>
<dbReference type="InterPro" id="IPR043930">
    <property type="entry name" value="DUF5754"/>
</dbReference>
<reference evidence="1 2" key="1">
    <citation type="submission" date="2013-12" db="EMBL/GenBank/DDBJ databases">
        <authorList>
            <person name="Tong Y."/>
            <person name="Zhang J."/>
            <person name="Huang Y."/>
            <person name="Li S."/>
            <person name="Pei G."/>
            <person name="Zhang Z."/>
            <person name="Mi Z."/>
            <person name="An X."/>
        </authorList>
    </citation>
    <scope>NUCLEOTIDE SEQUENCE [LARGE SCALE GENOMIC DNA]</scope>
    <source>
        <strain evidence="1">AMIV</strain>
    </source>
</reference>
<proteinExistence type="predicted"/>
<evidence type="ECO:0000313" key="1">
    <source>
        <dbReference type="EMBL" id="AHL67595.1"/>
    </source>
</evidence>
<dbReference type="GeneID" id="18938263"/>
<dbReference type="Proteomes" id="UP000110868">
    <property type="component" value="Segment"/>
</dbReference>
<protein>
    <submittedName>
        <fullName evidence="1">Uncharacterized protein</fullName>
    </submittedName>
</protein>
<dbReference type="KEGG" id="vg:18938263"/>
<name>W8QE68_9VIRU</name>
<keyword evidence="2" id="KW-1185">Reference proteome</keyword>
<organism evidence="1 2">
    <name type="scientific">Chloriridovirus anopheles1</name>
    <dbReference type="NCBI Taxonomy" id="1465751"/>
    <lineage>
        <taxon>Viruses</taxon>
        <taxon>Varidnaviria</taxon>
        <taxon>Bamfordvirae</taxon>
        <taxon>Nucleocytoviricota</taxon>
        <taxon>Megaviricetes</taxon>
        <taxon>Pimascovirales</taxon>
        <taxon>Pimascovirales incertae sedis</taxon>
        <taxon>Iridoviridae</taxon>
        <taxon>Betairidovirinae</taxon>
        <taxon>Chloriridovirus</taxon>
    </lineage>
</organism>
<dbReference type="EMBL" id="KF938901">
    <property type="protein sequence ID" value="AHL67595.1"/>
    <property type="molecule type" value="Genomic_DNA"/>
</dbReference>
<dbReference type="RefSeq" id="YP_009021179.1">
    <property type="nucleotide sequence ID" value="NC_023848.1"/>
</dbReference>
<dbReference type="Pfam" id="PF19058">
    <property type="entry name" value="DUF5754"/>
    <property type="match status" value="1"/>
</dbReference>
<evidence type="ECO:0000313" key="2">
    <source>
        <dbReference type="Proteomes" id="UP000110868"/>
    </source>
</evidence>
<accession>W8QE68</accession>